<dbReference type="Gene3D" id="3.40.50.2000">
    <property type="entry name" value="Glycogen Phosphorylase B"/>
    <property type="match status" value="1"/>
</dbReference>
<dbReference type="GO" id="GO:0016740">
    <property type="term" value="F:transferase activity"/>
    <property type="evidence" value="ECO:0007669"/>
    <property type="project" value="UniProtKB-KW"/>
</dbReference>
<keyword evidence="1" id="KW-0808">Transferase</keyword>
<keyword evidence="2" id="KW-1185">Reference proteome</keyword>
<evidence type="ECO:0000313" key="1">
    <source>
        <dbReference type="EMBL" id="TYB69457.1"/>
    </source>
</evidence>
<sequence>MNNKILIIHKGQFDHFPPLLSLKSAFNSLDYNVDVLTSKNDSVILFGEKEQCFEIKRSSSIPILSFFVWYFKFLLKIRKLIKQDYKYIWIEGGDTLALFGLFINPIRNKSEIILQISELYDALPLYKFFIGKSINKFRKIVIPEINRAYIFKIWFKLHKTPYILPNKPNYWQIKKSEVIDKDSRDVLLKTKLFAGKRKVILYQGVIANDRKFEGVVKFVQNNDDYCLILLGKDIGYLNEINIDKNSIYYAGFLTPPFHMEVTKIATICLMAYDTTSLNKIYCAPNKIWEYSQWSKPIISQYLPGIDSIFNKYKFGICCDVSDEKSVSIAAKNIEKDYLSMEKNARVFFESFDYNRQVKNILEDL</sequence>
<proteinExistence type="predicted"/>
<reference evidence="1 2" key="1">
    <citation type="submission" date="2019-08" db="EMBL/GenBank/DDBJ databases">
        <title>Genomes of Antarctic Bizionia species.</title>
        <authorList>
            <person name="Bowman J.P."/>
        </authorList>
    </citation>
    <scope>NUCLEOTIDE SEQUENCE [LARGE SCALE GENOMIC DNA]</scope>
    <source>
        <strain evidence="1 2">HFD</strain>
    </source>
</reference>
<dbReference type="RefSeq" id="WP_148370946.1">
    <property type="nucleotide sequence ID" value="NZ_VSKM01000021.1"/>
</dbReference>
<dbReference type="SUPFAM" id="SSF53756">
    <property type="entry name" value="UDP-Glycosyltransferase/glycogen phosphorylase"/>
    <property type="match status" value="1"/>
</dbReference>
<gene>
    <name evidence="1" type="ORF">ES676_13980</name>
</gene>
<dbReference type="AlphaFoldDB" id="A0A8H2LC11"/>
<evidence type="ECO:0000313" key="2">
    <source>
        <dbReference type="Proteomes" id="UP000323324"/>
    </source>
</evidence>
<protein>
    <submittedName>
        <fullName evidence="1">Glycosyltransferase family 4 protein</fullName>
    </submittedName>
</protein>
<dbReference type="Proteomes" id="UP000323324">
    <property type="component" value="Unassembled WGS sequence"/>
</dbReference>
<dbReference type="EMBL" id="VSKM01000021">
    <property type="protein sequence ID" value="TYB69457.1"/>
    <property type="molecule type" value="Genomic_DNA"/>
</dbReference>
<organism evidence="1 2">
    <name type="scientific">Bizionia saleffrena</name>
    <dbReference type="NCBI Taxonomy" id="291189"/>
    <lineage>
        <taxon>Bacteria</taxon>
        <taxon>Pseudomonadati</taxon>
        <taxon>Bacteroidota</taxon>
        <taxon>Flavobacteriia</taxon>
        <taxon>Flavobacteriales</taxon>
        <taxon>Flavobacteriaceae</taxon>
        <taxon>Bizionia</taxon>
    </lineage>
</organism>
<name>A0A8H2LC11_9FLAO</name>
<comment type="caution">
    <text evidence="1">The sequence shown here is derived from an EMBL/GenBank/DDBJ whole genome shotgun (WGS) entry which is preliminary data.</text>
</comment>
<accession>A0A8H2LC11</accession>